<proteinExistence type="predicted"/>
<gene>
    <name evidence="1" type="ORF">SCAR479_08006</name>
</gene>
<organism evidence="1 2">
    <name type="scientific">Seiridium cardinale</name>
    <dbReference type="NCBI Taxonomy" id="138064"/>
    <lineage>
        <taxon>Eukaryota</taxon>
        <taxon>Fungi</taxon>
        <taxon>Dikarya</taxon>
        <taxon>Ascomycota</taxon>
        <taxon>Pezizomycotina</taxon>
        <taxon>Sordariomycetes</taxon>
        <taxon>Xylariomycetidae</taxon>
        <taxon>Amphisphaeriales</taxon>
        <taxon>Sporocadaceae</taxon>
        <taxon>Seiridium</taxon>
    </lineage>
</organism>
<dbReference type="Proteomes" id="UP001465668">
    <property type="component" value="Unassembled WGS sequence"/>
</dbReference>
<sequence>MGVRLLLQTRGPMTYYQWMKLDGAVGLGLTGLIWEPSVSSSLAVSASSHSSHLLSLAHVKQRTYFPTYSSTSAAKPANMNEWYREAINLRHLVSSFTPALNHEFGIAGTGGFTLFPAVALCHSASLSLYSHHSCAESGDKHNHGIGTPEQLEMQTIALAGILRCCGEVAIPARQVTLVLENGSEMVEALRKMSEVWEVANDYLAILDGLGFQNGIDFPLLGWAIG</sequence>
<accession>A0ABR2XNX1</accession>
<evidence type="ECO:0000313" key="1">
    <source>
        <dbReference type="EMBL" id="KAK9775330.1"/>
    </source>
</evidence>
<protein>
    <submittedName>
        <fullName evidence="1">Fungal-specific transcription factor domain-containing protein</fullName>
    </submittedName>
</protein>
<evidence type="ECO:0000313" key="2">
    <source>
        <dbReference type="Proteomes" id="UP001465668"/>
    </source>
</evidence>
<comment type="caution">
    <text evidence="1">The sequence shown here is derived from an EMBL/GenBank/DDBJ whole genome shotgun (WGS) entry which is preliminary data.</text>
</comment>
<dbReference type="EMBL" id="JARVKM010000035">
    <property type="protein sequence ID" value="KAK9775330.1"/>
    <property type="molecule type" value="Genomic_DNA"/>
</dbReference>
<name>A0ABR2XNX1_9PEZI</name>
<keyword evidence="2" id="KW-1185">Reference proteome</keyword>
<reference evidence="1 2" key="1">
    <citation type="submission" date="2024-02" db="EMBL/GenBank/DDBJ databases">
        <title>First draft genome assembly of two strains of Seiridium cardinale.</title>
        <authorList>
            <person name="Emiliani G."/>
            <person name="Scali E."/>
        </authorList>
    </citation>
    <scope>NUCLEOTIDE SEQUENCE [LARGE SCALE GENOMIC DNA]</scope>
    <source>
        <strain evidence="1 2">BM-138-000479</strain>
    </source>
</reference>